<feature type="binding site" evidence="7">
    <location>
        <position position="148"/>
    </location>
    <ligand>
        <name>S-adenosyl-L-methionine</name>
        <dbReference type="ChEBI" id="CHEBI:59789"/>
    </ligand>
</feature>
<feature type="binding site" evidence="7">
    <location>
        <position position="176"/>
    </location>
    <ligand>
        <name>S-adenosyl-L-methionine</name>
        <dbReference type="ChEBI" id="CHEBI:59789"/>
    </ligand>
</feature>
<proteinExistence type="inferred from homology"/>
<protein>
    <recommendedName>
        <fullName evidence="8">rRNA adenine N(6)-methyltransferase</fullName>
        <ecNumber evidence="8">2.1.1.-</ecNumber>
    </recommendedName>
</protein>
<sequence>MSSLTSPRVASGCSPVKNLQVNDYEFAWAERDIVGWPPAICDVEQQVICICTNSSSSRLSPRTVMPKDKKKRARNVGTASAAQNALGRTLATPNTNLGQHFLKNPMIVTQIVAKAAIRGTDVCLEVGPGTGNLTVKLLDQAKRVVAVEFDPRMVAELQKRIQHTEHINHLQIIHGDVMRVQLPFFDVCVANLPYQISSPFVFKLLAHRPMFRCAVIMFQEEFAKRLSAKPGDELYCRLSVNTQLLAKVDQLLKVGRNNFRPPPKVESRVVRIEPRNPPPPVNFTEWDGMIKIIFNRKNKTLHSCFVTKSVLKILEENYKTYCSLNNELPESDIDMKKKVEEVLEFEGFGQKRGAKMDQDDFLLLLERFNANKIHFS</sequence>
<name>A0AAD9GG44_9STRA</name>
<dbReference type="GO" id="GO:0003723">
    <property type="term" value="F:RNA binding"/>
    <property type="evidence" value="ECO:0007669"/>
    <property type="project" value="UniProtKB-UniRule"/>
</dbReference>
<dbReference type="Gene3D" id="1.10.8.480">
    <property type="match status" value="1"/>
</dbReference>
<keyword evidence="5 7" id="KW-0694">RNA-binding</keyword>
<evidence type="ECO:0000256" key="7">
    <source>
        <dbReference type="PROSITE-ProRule" id="PRU01026"/>
    </source>
</evidence>
<organism evidence="10 11">
    <name type="scientific">Phytophthora citrophthora</name>
    <dbReference type="NCBI Taxonomy" id="4793"/>
    <lineage>
        <taxon>Eukaryota</taxon>
        <taxon>Sar</taxon>
        <taxon>Stramenopiles</taxon>
        <taxon>Oomycota</taxon>
        <taxon>Peronosporomycetes</taxon>
        <taxon>Peronosporales</taxon>
        <taxon>Peronosporaceae</taxon>
        <taxon>Phytophthora</taxon>
    </lineage>
</organism>
<evidence type="ECO:0000256" key="1">
    <source>
        <dbReference type="ARBA" id="ARBA00022552"/>
    </source>
</evidence>
<feature type="binding site" evidence="7">
    <location>
        <position position="191"/>
    </location>
    <ligand>
        <name>S-adenosyl-L-methionine</name>
        <dbReference type="ChEBI" id="CHEBI:59789"/>
    </ligand>
</feature>
<dbReference type="FunFam" id="3.40.50.150:FF:000007">
    <property type="entry name" value="rRNA adenine N(6)-methyltransferase"/>
    <property type="match status" value="1"/>
</dbReference>
<evidence type="ECO:0000256" key="5">
    <source>
        <dbReference type="ARBA" id="ARBA00022884"/>
    </source>
</evidence>
<comment type="caution">
    <text evidence="10">The sequence shown here is derived from an EMBL/GenBank/DDBJ whole genome shotgun (WGS) entry which is preliminary data.</text>
</comment>
<dbReference type="InterPro" id="IPR001737">
    <property type="entry name" value="KsgA/Erm"/>
</dbReference>
<dbReference type="InterPro" id="IPR020596">
    <property type="entry name" value="rRNA_Ade_Mease_Trfase_CS"/>
</dbReference>
<dbReference type="PANTHER" id="PTHR11727:SF7">
    <property type="entry name" value="DIMETHYLADENOSINE TRANSFERASE-RELATED"/>
    <property type="match status" value="1"/>
</dbReference>
<evidence type="ECO:0000256" key="2">
    <source>
        <dbReference type="ARBA" id="ARBA00022603"/>
    </source>
</evidence>
<dbReference type="InterPro" id="IPR029063">
    <property type="entry name" value="SAM-dependent_MTases_sf"/>
</dbReference>
<reference evidence="10" key="1">
    <citation type="submission" date="2023-08" db="EMBL/GenBank/DDBJ databases">
        <title>Reference Genome Resource for the Citrus Pathogen Phytophthora citrophthora.</title>
        <authorList>
            <person name="Moller H."/>
            <person name="Coetzee B."/>
            <person name="Rose L.J."/>
            <person name="Van Niekerk J.M."/>
        </authorList>
    </citation>
    <scope>NUCLEOTIDE SEQUENCE</scope>
    <source>
        <strain evidence="10">STE-U-9442</strain>
    </source>
</reference>
<dbReference type="Proteomes" id="UP001259832">
    <property type="component" value="Unassembled WGS sequence"/>
</dbReference>
<feature type="binding site" evidence="7">
    <location>
        <position position="100"/>
    </location>
    <ligand>
        <name>S-adenosyl-L-methionine</name>
        <dbReference type="ChEBI" id="CHEBI:59789"/>
    </ligand>
</feature>
<keyword evidence="3 7" id="KW-0808">Transferase</keyword>
<dbReference type="EMBL" id="JASMQC010000019">
    <property type="protein sequence ID" value="KAK1937723.1"/>
    <property type="molecule type" value="Genomic_DNA"/>
</dbReference>
<feature type="domain" description="Ribosomal RNA adenine methylase transferase N-terminal" evidence="9">
    <location>
        <begin position="107"/>
        <end position="276"/>
    </location>
</feature>
<dbReference type="Gene3D" id="3.40.50.150">
    <property type="entry name" value="Vaccinia Virus protein VP39"/>
    <property type="match status" value="1"/>
</dbReference>
<evidence type="ECO:0000259" key="9">
    <source>
        <dbReference type="SMART" id="SM00650"/>
    </source>
</evidence>
<dbReference type="Pfam" id="PF00398">
    <property type="entry name" value="RrnaAD"/>
    <property type="match status" value="1"/>
</dbReference>
<evidence type="ECO:0000256" key="4">
    <source>
        <dbReference type="ARBA" id="ARBA00022691"/>
    </source>
</evidence>
<evidence type="ECO:0000256" key="8">
    <source>
        <dbReference type="RuleBase" id="RU362106"/>
    </source>
</evidence>
<dbReference type="SMART" id="SM00650">
    <property type="entry name" value="rADc"/>
    <property type="match status" value="1"/>
</dbReference>
<feature type="binding site" evidence="7">
    <location>
        <position position="102"/>
    </location>
    <ligand>
        <name>S-adenosyl-L-methionine</name>
        <dbReference type="ChEBI" id="CHEBI:59789"/>
    </ligand>
</feature>
<keyword evidence="4 7" id="KW-0949">S-adenosyl-L-methionine</keyword>
<keyword evidence="2 7" id="KW-0489">Methyltransferase</keyword>
<dbReference type="AlphaFoldDB" id="A0AAD9GG44"/>
<accession>A0AAD9GG44</accession>
<dbReference type="NCBIfam" id="TIGR00755">
    <property type="entry name" value="ksgA"/>
    <property type="match status" value="1"/>
</dbReference>
<dbReference type="EC" id="2.1.1.-" evidence="8"/>
<comment type="similarity">
    <text evidence="6 7 8">Belongs to the class I-like SAM-binding methyltransferase superfamily. rRNA adenine N(6)-methyltransferase family.</text>
</comment>
<dbReference type="PROSITE" id="PS01131">
    <property type="entry name" value="RRNA_A_DIMETH"/>
    <property type="match status" value="1"/>
</dbReference>
<dbReference type="GO" id="GO:0000179">
    <property type="term" value="F:rRNA (adenine-N6,N6-)-dimethyltransferase activity"/>
    <property type="evidence" value="ECO:0007669"/>
    <property type="project" value="UniProtKB-UniRule"/>
</dbReference>
<feature type="binding site" evidence="7">
    <location>
        <position position="127"/>
    </location>
    <ligand>
        <name>S-adenosyl-L-methionine</name>
        <dbReference type="ChEBI" id="CHEBI:59789"/>
    </ligand>
</feature>
<evidence type="ECO:0000256" key="6">
    <source>
        <dbReference type="ARBA" id="ARBA00061109"/>
    </source>
</evidence>
<dbReference type="SUPFAM" id="SSF53335">
    <property type="entry name" value="S-adenosyl-L-methionine-dependent methyltransferases"/>
    <property type="match status" value="1"/>
</dbReference>
<keyword evidence="11" id="KW-1185">Reference proteome</keyword>
<dbReference type="InterPro" id="IPR011530">
    <property type="entry name" value="rRNA_adenine_dimethylase"/>
</dbReference>
<dbReference type="PANTHER" id="PTHR11727">
    <property type="entry name" value="DIMETHYLADENOSINE TRANSFERASE"/>
    <property type="match status" value="1"/>
</dbReference>
<dbReference type="CDD" id="cd02440">
    <property type="entry name" value="AdoMet_MTases"/>
    <property type="match status" value="1"/>
</dbReference>
<evidence type="ECO:0000313" key="11">
    <source>
        <dbReference type="Proteomes" id="UP001259832"/>
    </source>
</evidence>
<keyword evidence="1 8" id="KW-0698">rRNA processing</keyword>
<dbReference type="InterPro" id="IPR020598">
    <property type="entry name" value="rRNA_Ade_methylase_Trfase_N"/>
</dbReference>
<evidence type="ECO:0000256" key="3">
    <source>
        <dbReference type="ARBA" id="ARBA00022679"/>
    </source>
</evidence>
<gene>
    <name evidence="10" type="ORF">P3T76_009460</name>
</gene>
<dbReference type="PROSITE" id="PS51689">
    <property type="entry name" value="SAM_RNA_A_N6_MT"/>
    <property type="match status" value="1"/>
</dbReference>
<evidence type="ECO:0000313" key="10">
    <source>
        <dbReference type="EMBL" id="KAK1937723.1"/>
    </source>
</evidence>